<proteinExistence type="predicted"/>
<evidence type="ECO:0000313" key="2">
    <source>
        <dbReference type="Proteomes" id="UP000010998"/>
    </source>
</evidence>
<dbReference type="Proteomes" id="UP000010998">
    <property type="component" value="Chromosome"/>
</dbReference>
<dbReference type="KEGG" id="mam:Mesau_03575"/>
<dbReference type="HOGENOM" id="CLU_3063263_0_0_5"/>
<name>L0KKP0_MESAW</name>
<sequence length="53" mass="5792">MFAIDARKELTAKPEEVRCVPLSARVDPEARDSGSEGAYVVGWPGFHSVMKSL</sequence>
<reference evidence="2" key="1">
    <citation type="submission" date="2012-02" db="EMBL/GenBank/DDBJ databases">
        <title>Complete sequence of Mesorhizobium australicum WSM2073.</title>
        <authorList>
            <person name="Lucas S."/>
            <person name="Han J."/>
            <person name="Lapidus A."/>
            <person name="Cheng J.-F."/>
            <person name="Goodwin L."/>
            <person name="Pitluck S."/>
            <person name="Peters L."/>
            <person name="Gu W."/>
            <person name="Detter J.C."/>
            <person name="Han C."/>
            <person name="Tapia R."/>
            <person name="Land M."/>
            <person name="Hauser L."/>
            <person name="Kyrpides N."/>
            <person name="Ivanova N."/>
            <person name="Pagani I."/>
            <person name="Reeve W.G."/>
            <person name="Howieson J.G."/>
            <person name="Tiwari R.P."/>
            <person name="O'Hara G.W."/>
            <person name="Atkins C.A."/>
            <person name="Ronson C.W."/>
            <person name="Nandasena K.G."/>
            <person name="Woyke T."/>
        </authorList>
    </citation>
    <scope>NUCLEOTIDE SEQUENCE [LARGE SCALE GENOMIC DNA]</scope>
    <source>
        <strain evidence="2">LMG 24608 / HAMBI 3006 / WSM2073</strain>
    </source>
</reference>
<evidence type="ECO:0000313" key="1">
    <source>
        <dbReference type="EMBL" id="AGB45937.1"/>
    </source>
</evidence>
<dbReference type="EMBL" id="CP003358">
    <property type="protein sequence ID" value="AGB45937.1"/>
    <property type="molecule type" value="Genomic_DNA"/>
</dbReference>
<organism evidence="1 2">
    <name type="scientific">Mesorhizobium australicum (strain HAMBI 3006 / LMG 24608 / WSM2073)</name>
    <dbReference type="NCBI Taxonomy" id="754035"/>
    <lineage>
        <taxon>Bacteria</taxon>
        <taxon>Pseudomonadati</taxon>
        <taxon>Pseudomonadota</taxon>
        <taxon>Alphaproteobacteria</taxon>
        <taxon>Hyphomicrobiales</taxon>
        <taxon>Phyllobacteriaceae</taxon>
        <taxon>Mesorhizobium</taxon>
    </lineage>
</organism>
<dbReference type="AlphaFoldDB" id="L0KKP0"/>
<gene>
    <name evidence="1" type="ordered locus">Mesau_03575</name>
</gene>
<keyword evidence="2" id="KW-1185">Reference proteome</keyword>
<accession>L0KKP0</accession>
<protein>
    <submittedName>
        <fullName evidence="1">Uncharacterized protein</fullName>
    </submittedName>
</protein>
<dbReference type="STRING" id="754035.Mesau_03575"/>